<organism evidence="2 3">
    <name type="scientific">Kingdonia uniflora</name>
    <dbReference type="NCBI Taxonomy" id="39325"/>
    <lineage>
        <taxon>Eukaryota</taxon>
        <taxon>Viridiplantae</taxon>
        <taxon>Streptophyta</taxon>
        <taxon>Embryophyta</taxon>
        <taxon>Tracheophyta</taxon>
        <taxon>Spermatophyta</taxon>
        <taxon>Magnoliopsida</taxon>
        <taxon>Ranunculales</taxon>
        <taxon>Circaeasteraceae</taxon>
        <taxon>Kingdonia</taxon>
    </lineage>
</organism>
<reference evidence="2 3" key="1">
    <citation type="journal article" date="2020" name="IScience">
        <title>Genome Sequencing of the Endangered Kingdonia uniflora (Circaeasteraceae, Ranunculales) Reveals Potential Mechanisms of Evolutionary Specialization.</title>
        <authorList>
            <person name="Sun Y."/>
            <person name="Deng T."/>
            <person name="Zhang A."/>
            <person name="Moore M.J."/>
            <person name="Landis J.B."/>
            <person name="Lin N."/>
            <person name="Zhang H."/>
            <person name="Zhang X."/>
            <person name="Huang J."/>
            <person name="Zhang X."/>
            <person name="Sun H."/>
            <person name="Wang H."/>
        </authorList>
    </citation>
    <scope>NUCLEOTIDE SEQUENCE [LARGE SCALE GENOMIC DNA]</scope>
    <source>
        <strain evidence="2">TB1705</strain>
        <tissue evidence="2">Leaf</tissue>
    </source>
</reference>
<dbReference type="InterPro" id="IPR036397">
    <property type="entry name" value="RNaseH_sf"/>
</dbReference>
<dbReference type="Proteomes" id="UP000541444">
    <property type="component" value="Unassembled WGS sequence"/>
</dbReference>
<dbReference type="Gene3D" id="3.30.420.10">
    <property type="entry name" value="Ribonuclease H-like superfamily/Ribonuclease H"/>
    <property type="match status" value="1"/>
</dbReference>
<dbReference type="EMBL" id="JACGCM010000452">
    <property type="protein sequence ID" value="KAF6171908.1"/>
    <property type="molecule type" value="Genomic_DNA"/>
</dbReference>
<dbReference type="Pfam" id="PF13456">
    <property type="entry name" value="RVT_3"/>
    <property type="match status" value="1"/>
</dbReference>
<comment type="caution">
    <text evidence="2">The sequence shown here is derived from an EMBL/GenBank/DDBJ whole genome shotgun (WGS) entry which is preliminary data.</text>
</comment>
<evidence type="ECO:0000313" key="2">
    <source>
        <dbReference type="EMBL" id="KAF6171908.1"/>
    </source>
</evidence>
<dbReference type="AlphaFoldDB" id="A0A7J7NYB4"/>
<feature type="domain" description="RNase H type-1" evidence="1">
    <location>
        <begin position="45"/>
        <end position="120"/>
    </location>
</feature>
<keyword evidence="3" id="KW-1185">Reference proteome</keyword>
<dbReference type="InterPro" id="IPR002156">
    <property type="entry name" value="RNaseH_domain"/>
</dbReference>
<accession>A0A7J7NYB4</accession>
<dbReference type="OrthoDB" id="1166192at2759"/>
<evidence type="ECO:0000259" key="1">
    <source>
        <dbReference type="Pfam" id="PF13456"/>
    </source>
</evidence>
<protein>
    <recommendedName>
        <fullName evidence="1">RNase H type-1 domain-containing protein</fullName>
    </recommendedName>
</protein>
<sequence length="155" mass="17410">MMNEIRNRLNVMGFKAQDFAKTKSLCEDWAIHPTFTVPKSISNRVAIARGLQFTTEFQIKKLQVATDSTLMVTYIKNKKVPPWQCRNMASGNLAQDQKAGFFSIGHTYRETNKGPDFLADHLTHIGEITYTSDSAPHKLMAILDKDAAGTIFTRG</sequence>
<name>A0A7J7NYB4_9MAGN</name>
<proteinExistence type="predicted"/>
<evidence type="ECO:0000313" key="3">
    <source>
        <dbReference type="Proteomes" id="UP000541444"/>
    </source>
</evidence>
<dbReference type="GO" id="GO:0003676">
    <property type="term" value="F:nucleic acid binding"/>
    <property type="evidence" value="ECO:0007669"/>
    <property type="project" value="InterPro"/>
</dbReference>
<gene>
    <name evidence="2" type="ORF">GIB67_011805</name>
</gene>
<dbReference type="GO" id="GO:0004523">
    <property type="term" value="F:RNA-DNA hybrid ribonuclease activity"/>
    <property type="evidence" value="ECO:0007669"/>
    <property type="project" value="InterPro"/>
</dbReference>